<evidence type="ECO:0000313" key="1">
    <source>
        <dbReference type="EMBL" id="MBA0863933.1"/>
    </source>
</evidence>
<sequence>MAPHFLPSSSRTKEPLLLVRIPHHRPWPTQPPLVPTTTICTPCSITSKIKWCPATGCEYAVDFTVASGNLMSPASAHIAFCIEKAHRYVDCKTGAKWILKNSAESENMDW</sequence>
<dbReference type="Proteomes" id="UP000593576">
    <property type="component" value="Unassembled WGS sequence"/>
</dbReference>
<accession>A0A7J9LYR3</accession>
<keyword evidence="2" id="KW-1185">Reference proteome</keyword>
<reference evidence="1 2" key="1">
    <citation type="journal article" date="2019" name="Genome Biol. Evol.">
        <title>Insights into the evolution of the New World diploid cottons (Gossypium, subgenus Houzingenia) based on genome sequencing.</title>
        <authorList>
            <person name="Grover C.E."/>
            <person name="Arick M.A. 2nd"/>
            <person name="Thrash A."/>
            <person name="Conover J.L."/>
            <person name="Sanders W.S."/>
            <person name="Peterson D.G."/>
            <person name="Frelichowski J.E."/>
            <person name="Scheffler J.A."/>
            <person name="Scheffler B.E."/>
            <person name="Wendel J.F."/>
        </authorList>
    </citation>
    <scope>NUCLEOTIDE SEQUENCE [LARGE SCALE GENOMIC DNA]</scope>
    <source>
        <strain evidence="1">1</strain>
        <tissue evidence="1">Leaf</tissue>
    </source>
</reference>
<name>A0A7J9LYR3_GOSSC</name>
<evidence type="ECO:0000313" key="2">
    <source>
        <dbReference type="Proteomes" id="UP000593576"/>
    </source>
</evidence>
<gene>
    <name evidence="1" type="ORF">Goshw_027533</name>
</gene>
<protein>
    <submittedName>
        <fullName evidence="1">Uncharacterized protein</fullName>
    </submittedName>
</protein>
<dbReference type="OrthoDB" id="1680361at2759"/>
<dbReference type="EMBL" id="JABFAF010000008">
    <property type="protein sequence ID" value="MBA0863933.1"/>
    <property type="molecule type" value="Genomic_DNA"/>
</dbReference>
<dbReference type="AlphaFoldDB" id="A0A7J9LYR3"/>
<comment type="caution">
    <text evidence="1">The sequence shown here is derived from an EMBL/GenBank/DDBJ whole genome shotgun (WGS) entry which is preliminary data.</text>
</comment>
<proteinExistence type="predicted"/>
<organism evidence="1 2">
    <name type="scientific">Gossypium schwendimanii</name>
    <name type="common">Cotton</name>
    <dbReference type="NCBI Taxonomy" id="34291"/>
    <lineage>
        <taxon>Eukaryota</taxon>
        <taxon>Viridiplantae</taxon>
        <taxon>Streptophyta</taxon>
        <taxon>Embryophyta</taxon>
        <taxon>Tracheophyta</taxon>
        <taxon>Spermatophyta</taxon>
        <taxon>Magnoliopsida</taxon>
        <taxon>eudicotyledons</taxon>
        <taxon>Gunneridae</taxon>
        <taxon>Pentapetalae</taxon>
        <taxon>rosids</taxon>
        <taxon>malvids</taxon>
        <taxon>Malvales</taxon>
        <taxon>Malvaceae</taxon>
        <taxon>Malvoideae</taxon>
        <taxon>Gossypium</taxon>
    </lineage>
</organism>